<dbReference type="Pfam" id="PF03401">
    <property type="entry name" value="TctC"/>
    <property type="match status" value="1"/>
</dbReference>
<dbReference type="RefSeq" id="WP_196985304.1">
    <property type="nucleotide sequence ID" value="NZ_JADWYS010000001.1"/>
</dbReference>
<dbReference type="Proteomes" id="UP000651050">
    <property type="component" value="Unassembled WGS sequence"/>
</dbReference>
<dbReference type="PROSITE" id="PS51318">
    <property type="entry name" value="TAT"/>
    <property type="match status" value="1"/>
</dbReference>
<dbReference type="CDD" id="cd13578">
    <property type="entry name" value="PBP2_Bug27"/>
    <property type="match status" value="1"/>
</dbReference>
<name>A0A931MFQ3_9BURK</name>
<dbReference type="SUPFAM" id="SSF53850">
    <property type="entry name" value="Periplasmic binding protein-like II"/>
    <property type="match status" value="1"/>
</dbReference>
<comment type="similarity">
    <text evidence="1">Belongs to the UPF0065 (bug) family.</text>
</comment>
<sequence length="330" mass="34570">MSTTRISHTRRSLIHAAALAAAGLTTGTSFAQSAYPSKTIRILLPFPAGGSTDPIARLLAQKLNDAWGQPVIVDNRPGGNTIIGTEALTKAPADGHTLLYTASTHVINSLLIPNLPYDSVKDFQPVALIVRSEFVLVVHPSVPANNLQEFIALAKAKPGVLNYATSGNGNPNHLAGEYFGMVAGVKLNNVPYKGGGPAISDLLGGQVQAMFSVPTSVAGHIKAGKLRALAYTGSIPLPGLAVPSFAQAGLPNFDINSWNGVFVAAGTPRPIVDKLAAEIAKILAMPDVKEKFAAQGQDPYFLGPDQFGAMLASDRQKYAGIIKSANIKME</sequence>
<evidence type="ECO:0000256" key="2">
    <source>
        <dbReference type="SAM" id="SignalP"/>
    </source>
</evidence>
<evidence type="ECO:0000313" key="4">
    <source>
        <dbReference type="Proteomes" id="UP000651050"/>
    </source>
</evidence>
<feature type="chain" id="PRO_5036928086" evidence="2">
    <location>
        <begin position="32"/>
        <end position="330"/>
    </location>
</feature>
<dbReference type="PIRSF" id="PIRSF017082">
    <property type="entry name" value="YflP"/>
    <property type="match status" value="1"/>
</dbReference>
<dbReference type="InterPro" id="IPR006311">
    <property type="entry name" value="TAT_signal"/>
</dbReference>
<gene>
    <name evidence="3" type="ORF">I5803_05055</name>
</gene>
<dbReference type="PANTHER" id="PTHR42928:SF5">
    <property type="entry name" value="BLR1237 PROTEIN"/>
    <property type="match status" value="1"/>
</dbReference>
<reference evidence="3" key="1">
    <citation type="submission" date="2020-11" db="EMBL/GenBank/DDBJ databases">
        <title>Bacterial whole genome sequence for Caenimonas sp. DR4.4.</title>
        <authorList>
            <person name="Le V."/>
            <person name="Ko S.-R."/>
            <person name="Ahn C.-Y."/>
            <person name="Oh H.-M."/>
        </authorList>
    </citation>
    <scope>NUCLEOTIDE SEQUENCE</scope>
    <source>
        <strain evidence="3">DR4.4</strain>
    </source>
</reference>
<proteinExistence type="inferred from homology"/>
<keyword evidence="4" id="KW-1185">Reference proteome</keyword>
<organism evidence="3 4">
    <name type="scientific">Caenimonas aquaedulcis</name>
    <dbReference type="NCBI Taxonomy" id="2793270"/>
    <lineage>
        <taxon>Bacteria</taxon>
        <taxon>Pseudomonadati</taxon>
        <taxon>Pseudomonadota</taxon>
        <taxon>Betaproteobacteria</taxon>
        <taxon>Burkholderiales</taxon>
        <taxon>Comamonadaceae</taxon>
        <taxon>Caenimonas</taxon>
    </lineage>
</organism>
<feature type="signal peptide" evidence="2">
    <location>
        <begin position="1"/>
        <end position="31"/>
    </location>
</feature>
<comment type="caution">
    <text evidence="3">The sequence shown here is derived from an EMBL/GenBank/DDBJ whole genome shotgun (WGS) entry which is preliminary data.</text>
</comment>
<dbReference type="Gene3D" id="3.40.190.150">
    <property type="entry name" value="Bordetella uptake gene, domain 1"/>
    <property type="match status" value="1"/>
</dbReference>
<accession>A0A931MFQ3</accession>
<dbReference type="EMBL" id="JADWYS010000001">
    <property type="protein sequence ID" value="MBG9387377.1"/>
    <property type="molecule type" value="Genomic_DNA"/>
</dbReference>
<dbReference type="InterPro" id="IPR005064">
    <property type="entry name" value="BUG"/>
</dbReference>
<dbReference type="InterPro" id="IPR042100">
    <property type="entry name" value="Bug_dom1"/>
</dbReference>
<dbReference type="Gene3D" id="3.40.190.10">
    <property type="entry name" value="Periplasmic binding protein-like II"/>
    <property type="match status" value="1"/>
</dbReference>
<dbReference type="PANTHER" id="PTHR42928">
    <property type="entry name" value="TRICARBOXYLATE-BINDING PROTEIN"/>
    <property type="match status" value="1"/>
</dbReference>
<keyword evidence="2" id="KW-0732">Signal</keyword>
<protein>
    <submittedName>
        <fullName evidence="3">Tripartite tricarboxylate transporter substrate binding protein</fullName>
    </submittedName>
</protein>
<evidence type="ECO:0000256" key="1">
    <source>
        <dbReference type="ARBA" id="ARBA00006987"/>
    </source>
</evidence>
<evidence type="ECO:0000313" key="3">
    <source>
        <dbReference type="EMBL" id="MBG9387377.1"/>
    </source>
</evidence>
<dbReference type="AlphaFoldDB" id="A0A931MFQ3"/>